<comment type="subcellular location">
    <subcellularLocation>
        <location evidence="2">Nucleus</location>
    </subcellularLocation>
</comment>
<organism evidence="15 16">
    <name type="scientific">Fopius arisanus</name>
    <dbReference type="NCBI Taxonomy" id="64838"/>
    <lineage>
        <taxon>Eukaryota</taxon>
        <taxon>Metazoa</taxon>
        <taxon>Ecdysozoa</taxon>
        <taxon>Arthropoda</taxon>
        <taxon>Hexapoda</taxon>
        <taxon>Insecta</taxon>
        <taxon>Pterygota</taxon>
        <taxon>Neoptera</taxon>
        <taxon>Endopterygota</taxon>
        <taxon>Hymenoptera</taxon>
        <taxon>Apocrita</taxon>
        <taxon>Ichneumonoidea</taxon>
        <taxon>Braconidae</taxon>
        <taxon>Opiinae</taxon>
        <taxon>Fopius</taxon>
    </lineage>
</organism>
<gene>
    <name evidence="16" type="primary">LOC105267485</name>
</gene>
<evidence type="ECO:0000256" key="10">
    <source>
        <dbReference type="ARBA" id="ARBA00023242"/>
    </source>
</evidence>
<dbReference type="InterPro" id="IPR051657">
    <property type="entry name" value="RNF168/RNF169_E3_ubiq-ligase"/>
</dbReference>
<dbReference type="PANTHER" id="PTHR23328:SF0">
    <property type="entry name" value="RING-TYPE DOMAIN-CONTAINING PROTEIN"/>
    <property type="match status" value="1"/>
</dbReference>
<feature type="domain" description="RING-type" evidence="14">
    <location>
        <begin position="30"/>
        <end position="69"/>
    </location>
</feature>
<feature type="compositionally biased region" description="Polar residues" evidence="13">
    <location>
        <begin position="562"/>
        <end position="574"/>
    </location>
</feature>
<protein>
    <recommendedName>
        <fullName evidence="3">RING-type E3 ubiquitin transferase</fullName>
        <ecNumber evidence="3">2.3.2.27</ecNumber>
    </recommendedName>
</protein>
<keyword evidence="10" id="KW-0539">Nucleus</keyword>
<evidence type="ECO:0000313" key="16">
    <source>
        <dbReference type="RefSeq" id="XP_011304670.1"/>
    </source>
</evidence>
<dbReference type="GeneID" id="105267485"/>
<evidence type="ECO:0000256" key="5">
    <source>
        <dbReference type="ARBA" id="ARBA00022723"/>
    </source>
</evidence>
<dbReference type="GO" id="GO:0031491">
    <property type="term" value="F:nucleosome binding"/>
    <property type="evidence" value="ECO:0007669"/>
    <property type="project" value="TreeGrafter"/>
</dbReference>
<dbReference type="CDD" id="cd16550">
    <property type="entry name" value="RING-HC_RNF168"/>
    <property type="match status" value="1"/>
</dbReference>
<evidence type="ECO:0000256" key="4">
    <source>
        <dbReference type="ARBA" id="ARBA00022679"/>
    </source>
</evidence>
<evidence type="ECO:0000256" key="9">
    <source>
        <dbReference type="ARBA" id="ARBA00022833"/>
    </source>
</evidence>
<dbReference type="InterPro" id="IPR017907">
    <property type="entry name" value="Znf_RING_CS"/>
</dbReference>
<dbReference type="GO" id="GO:0061630">
    <property type="term" value="F:ubiquitin protein ligase activity"/>
    <property type="evidence" value="ECO:0007669"/>
    <property type="project" value="UniProtKB-EC"/>
</dbReference>
<keyword evidence="15" id="KW-1185">Reference proteome</keyword>
<dbReference type="InterPro" id="IPR001841">
    <property type="entry name" value="Znf_RING"/>
</dbReference>
<dbReference type="PANTHER" id="PTHR23328">
    <property type="entry name" value="RING-TYPE DOMAIN-CONTAINING PROTEIN"/>
    <property type="match status" value="1"/>
</dbReference>
<keyword evidence="4" id="KW-0808">Transferase</keyword>
<sequence>MATYLKRTSKLFDVSSLQASTEMNLRDVICPVCRGILIEPVTLPCTHSLCLRCLKGTFEHNSLSCPLCRVRVGSWLRSATKSETLINSELWHLIRSRFPKEIEDKRCDHDNEIPTDPGYPPKIISAAGEIRREYERQLQIAEEEMRIQRKAEIMANEALIRRLQEEEEQKVAQCAQDQLLAKKLAKKQLLTKEKNGILYNKSTNIEIPSNEIEILPLNSGSSTINSDSICHTKNEGNDISKIDSNFHLEKSSKSCGNLILDLKLAANRTASSQAPISVHNVVTLKNQSVMSIQKLNPNYSEPSCSNSKIYGTRSEEELRVPSDVLSSTKSVGIEFCIKTVKNDDDRIGSAESAGSHDSINQEIHHFKPIKAVPRTALKFSQDGKQIDPKLIRVVPIFESVSNVRPKPPTPSKRIIGCSWSAFREFMIAGKAKQNPQADGDAVWQAASLNEPCQKFKTRKPESVRKIDLAQDISFDNNINCGKGMDRILNGTKVKLIMEKETDNSADKTWKKFKNSNERNEFSADENFSPSWSQALLKMPLSDENGAAVENIAERIKKRKVAQSHTIDPITNQIPSPRETRSRILPSRKKKGNSSSKSKRKMAAKSKNLKVQFTTKTEIITSPVIVDVEMKTIKATRKSSRSKCKGVGESTEKIYRETNGNLDDMAIEEQGKMERILRQEKEDYEFAQRLQAQFNEVESISYRTRGSKRAFESGKIERGIDKISIADRLLVNNVNTANTSSAAKMRRRQKRH</sequence>
<dbReference type="InterPro" id="IPR013083">
    <property type="entry name" value="Znf_RING/FYVE/PHD"/>
</dbReference>
<dbReference type="GO" id="GO:0008270">
    <property type="term" value="F:zinc ion binding"/>
    <property type="evidence" value="ECO:0007669"/>
    <property type="project" value="UniProtKB-KW"/>
</dbReference>
<feature type="compositionally biased region" description="Basic residues" evidence="13">
    <location>
        <begin position="585"/>
        <end position="607"/>
    </location>
</feature>
<dbReference type="Gene3D" id="3.30.40.10">
    <property type="entry name" value="Zinc/RING finger domain, C3HC4 (zinc finger)"/>
    <property type="match status" value="1"/>
</dbReference>
<dbReference type="CDD" id="cd22249">
    <property type="entry name" value="UDM1_RNF168_RNF169-like"/>
    <property type="match status" value="1"/>
</dbReference>
<evidence type="ECO:0000256" key="2">
    <source>
        <dbReference type="ARBA" id="ARBA00004123"/>
    </source>
</evidence>
<evidence type="ECO:0000256" key="7">
    <source>
        <dbReference type="ARBA" id="ARBA00022771"/>
    </source>
</evidence>
<dbReference type="GO" id="GO:0006302">
    <property type="term" value="P:double-strand break repair"/>
    <property type="evidence" value="ECO:0007669"/>
    <property type="project" value="TreeGrafter"/>
</dbReference>
<dbReference type="GO" id="GO:0005634">
    <property type="term" value="C:nucleus"/>
    <property type="evidence" value="ECO:0007669"/>
    <property type="project" value="UniProtKB-SubCell"/>
</dbReference>
<keyword evidence="8" id="KW-0833">Ubl conjugation pathway</keyword>
<evidence type="ECO:0000256" key="8">
    <source>
        <dbReference type="ARBA" id="ARBA00022786"/>
    </source>
</evidence>
<dbReference type="Pfam" id="PF00097">
    <property type="entry name" value="zf-C3HC4"/>
    <property type="match status" value="1"/>
</dbReference>
<dbReference type="PROSITE" id="PS50089">
    <property type="entry name" value="ZF_RING_2"/>
    <property type="match status" value="1"/>
</dbReference>
<dbReference type="SMART" id="SM00184">
    <property type="entry name" value="RING"/>
    <property type="match status" value="1"/>
</dbReference>
<dbReference type="AlphaFoldDB" id="A0A9R1T8E0"/>
<dbReference type="EC" id="2.3.2.27" evidence="3"/>
<dbReference type="SUPFAM" id="SSF57850">
    <property type="entry name" value="RING/U-box"/>
    <property type="match status" value="1"/>
</dbReference>
<evidence type="ECO:0000256" key="6">
    <source>
        <dbReference type="ARBA" id="ARBA00022763"/>
    </source>
</evidence>
<dbReference type="Proteomes" id="UP000694866">
    <property type="component" value="Unplaced"/>
</dbReference>
<reference evidence="16" key="1">
    <citation type="submission" date="2025-08" db="UniProtKB">
        <authorList>
            <consortium name="RefSeq"/>
        </authorList>
    </citation>
    <scope>IDENTIFICATION</scope>
    <source>
        <strain evidence="16">USDA-PBARC FA_bdor</strain>
        <tissue evidence="16">Whole organism</tissue>
    </source>
</reference>
<evidence type="ECO:0000256" key="13">
    <source>
        <dbReference type="SAM" id="MobiDB-lite"/>
    </source>
</evidence>
<dbReference type="GO" id="GO:0035861">
    <property type="term" value="C:site of double-strand break"/>
    <property type="evidence" value="ECO:0007669"/>
    <property type="project" value="TreeGrafter"/>
</dbReference>
<feature type="coiled-coil region" evidence="12">
    <location>
        <begin position="124"/>
        <end position="176"/>
    </location>
</feature>
<dbReference type="OrthoDB" id="426657at2759"/>
<comment type="catalytic activity">
    <reaction evidence="1">
        <text>S-ubiquitinyl-[E2 ubiquitin-conjugating enzyme]-L-cysteine + [acceptor protein]-L-lysine = [E2 ubiquitin-conjugating enzyme]-L-cysteine + N(6)-ubiquitinyl-[acceptor protein]-L-lysine.</text>
        <dbReference type="EC" id="2.3.2.27"/>
    </reaction>
</comment>
<name>A0A9R1T8E0_9HYME</name>
<evidence type="ECO:0000256" key="1">
    <source>
        <dbReference type="ARBA" id="ARBA00000900"/>
    </source>
</evidence>
<proteinExistence type="predicted"/>
<evidence type="ECO:0000313" key="15">
    <source>
        <dbReference type="Proteomes" id="UP000694866"/>
    </source>
</evidence>
<evidence type="ECO:0000256" key="11">
    <source>
        <dbReference type="PROSITE-ProRule" id="PRU00175"/>
    </source>
</evidence>
<feature type="region of interest" description="Disordered" evidence="13">
    <location>
        <begin position="559"/>
        <end position="607"/>
    </location>
</feature>
<dbReference type="PROSITE" id="PS00518">
    <property type="entry name" value="ZF_RING_1"/>
    <property type="match status" value="1"/>
</dbReference>
<keyword evidence="7 11" id="KW-0863">Zinc-finger</keyword>
<keyword evidence="9" id="KW-0862">Zinc</keyword>
<evidence type="ECO:0000256" key="3">
    <source>
        <dbReference type="ARBA" id="ARBA00012483"/>
    </source>
</evidence>
<keyword evidence="12" id="KW-0175">Coiled coil</keyword>
<dbReference type="InterPro" id="IPR018957">
    <property type="entry name" value="Znf_C3HC4_RING-type"/>
</dbReference>
<evidence type="ECO:0000259" key="14">
    <source>
        <dbReference type="PROSITE" id="PS50089"/>
    </source>
</evidence>
<keyword evidence="5" id="KW-0479">Metal-binding</keyword>
<evidence type="ECO:0000256" key="12">
    <source>
        <dbReference type="SAM" id="Coils"/>
    </source>
</evidence>
<accession>A0A9R1T8E0</accession>
<dbReference type="KEGG" id="fas:105267485"/>
<dbReference type="RefSeq" id="XP_011304670.1">
    <property type="nucleotide sequence ID" value="XM_011306368.1"/>
</dbReference>
<keyword evidence="6" id="KW-0227">DNA damage</keyword>